<name>A0A410Q8B8_9FIRM</name>
<dbReference type="AlphaFoldDB" id="A0A410Q8B8"/>
<gene>
    <name evidence="1" type="ORF">EQM13_00490</name>
</gene>
<proteinExistence type="predicted"/>
<dbReference type="Proteomes" id="UP000287969">
    <property type="component" value="Chromosome"/>
</dbReference>
<evidence type="ECO:0000313" key="2">
    <source>
        <dbReference type="Proteomes" id="UP000287969"/>
    </source>
</evidence>
<dbReference type="EMBL" id="CP035282">
    <property type="protein sequence ID" value="QAT60154.1"/>
    <property type="molecule type" value="Genomic_DNA"/>
</dbReference>
<dbReference type="KEGG" id="spoa:EQM13_00490"/>
<reference evidence="2" key="1">
    <citation type="submission" date="2019-01" db="EMBL/GenBank/DDBJ databases">
        <title>Draft genomes of a novel of Sporanaerobacter strains.</title>
        <authorList>
            <person name="Ma S."/>
        </authorList>
    </citation>
    <scope>NUCLEOTIDE SEQUENCE [LARGE SCALE GENOMIC DNA]</scope>
    <source>
        <strain evidence="2">NJN-17</strain>
    </source>
</reference>
<evidence type="ECO:0000313" key="1">
    <source>
        <dbReference type="EMBL" id="QAT60154.1"/>
    </source>
</evidence>
<organism evidence="1 2">
    <name type="scientific">Acidilutibacter cellobiosedens</name>
    <dbReference type="NCBI Taxonomy" id="2507161"/>
    <lineage>
        <taxon>Bacteria</taxon>
        <taxon>Bacillati</taxon>
        <taxon>Bacillota</taxon>
        <taxon>Tissierellia</taxon>
        <taxon>Tissierellales</taxon>
        <taxon>Acidilutibacteraceae</taxon>
        <taxon>Acidilutibacter</taxon>
    </lineage>
</organism>
<accession>A0A410Q8B8</accession>
<protein>
    <submittedName>
        <fullName evidence="1">Uncharacterized protein</fullName>
    </submittedName>
</protein>
<keyword evidence="2" id="KW-1185">Reference proteome</keyword>
<sequence length="74" mass="8343">MTANNQGWFKLTAQRTKSSLCRRQSACGVLLRGVVSNRSSRKRRTRVLLYQKLWGQPTCGYTRSNSAAVLILVV</sequence>